<dbReference type="InterPro" id="IPR052901">
    <property type="entry name" value="Bact_TGase-like"/>
</dbReference>
<dbReference type="Pfam" id="PF01841">
    <property type="entry name" value="Transglut_core"/>
    <property type="match status" value="1"/>
</dbReference>
<proteinExistence type="predicted"/>
<feature type="transmembrane region" description="Helical" evidence="2">
    <location>
        <begin position="165"/>
        <end position="183"/>
    </location>
</feature>
<feature type="transmembrane region" description="Helical" evidence="2">
    <location>
        <begin position="190"/>
        <end position="209"/>
    </location>
</feature>
<organism evidence="4 5">
    <name type="scientific">Parafrankia soli</name>
    <dbReference type="NCBI Taxonomy" id="2599596"/>
    <lineage>
        <taxon>Bacteria</taxon>
        <taxon>Bacillati</taxon>
        <taxon>Actinomycetota</taxon>
        <taxon>Actinomycetes</taxon>
        <taxon>Frankiales</taxon>
        <taxon>Frankiaceae</taxon>
        <taxon>Parafrankia</taxon>
    </lineage>
</organism>
<feature type="transmembrane region" description="Helical" evidence="2">
    <location>
        <begin position="108"/>
        <end position="128"/>
    </location>
</feature>
<evidence type="ECO:0000256" key="2">
    <source>
        <dbReference type="SAM" id="Phobius"/>
    </source>
</evidence>
<dbReference type="AlphaFoldDB" id="A0A1S1PWR3"/>
<dbReference type="Pfam" id="PF11992">
    <property type="entry name" value="TgpA_N"/>
    <property type="match status" value="1"/>
</dbReference>
<dbReference type="Gene3D" id="3.10.620.30">
    <property type="match status" value="1"/>
</dbReference>
<dbReference type="InterPro" id="IPR021878">
    <property type="entry name" value="TgpA_N"/>
</dbReference>
<feature type="transmembrane region" description="Helical" evidence="2">
    <location>
        <begin position="215"/>
        <end position="232"/>
    </location>
</feature>
<keyword evidence="2" id="KW-0472">Membrane</keyword>
<accession>A0A1S1PWR3</accession>
<dbReference type="InterPro" id="IPR038765">
    <property type="entry name" value="Papain-like_cys_pep_sf"/>
</dbReference>
<evidence type="ECO:0000313" key="5">
    <source>
        <dbReference type="Proteomes" id="UP000179769"/>
    </source>
</evidence>
<keyword evidence="2" id="KW-1133">Transmembrane helix</keyword>
<feature type="transmembrane region" description="Helical" evidence="2">
    <location>
        <begin position="289"/>
        <end position="312"/>
    </location>
</feature>
<feature type="transmembrane region" description="Helical" evidence="2">
    <location>
        <begin position="680"/>
        <end position="700"/>
    </location>
</feature>
<comment type="caution">
    <text evidence="4">The sequence shown here is derived from an EMBL/GenBank/DDBJ whole genome shotgun (WGS) entry which is preliminary data.</text>
</comment>
<feature type="transmembrane region" description="Helical" evidence="2">
    <location>
        <begin position="55"/>
        <end position="73"/>
    </location>
</feature>
<feature type="region of interest" description="Disordered" evidence="1">
    <location>
        <begin position="1"/>
        <end position="48"/>
    </location>
</feature>
<feature type="domain" description="Transglutaminase-like" evidence="3">
    <location>
        <begin position="553"/>
        <end position="625"/>
    </location>
</feature>
<dbReference type="EMBL" id="MAXA01000228">
    <property type="protein sequence ID" value="OHV25756.1"/>
    <property type="molecule type" value="Genomic_DNA"/>
</dbReference>
<dbReference type="SUPFAM" id="SSF54001">
    <property type="entry name" value="Cysteine proteinases"/>
    <property type="match status" value="1"/>
</dbReference>
<dbReference type="Proteomes" id="UP000179769">
    <property type="component" value="Unassembled WGS sequence"/>
</dbReference>
<dbReference type="PANTHER" id="PTHR42736:SF1">
    <property type="entry name" value="PROTEIN-GLUTAMINE GAMMA-GLUTAMYLTRANSFERASE"/>
    <property type="match status" value="1"/>
</dbReference>
<sequence length="820" mass="83765">MPPPSGAGPPPGSAPAPPAPDGRAGGRPARRRIRAAPAPTPVRTPGPRSFRPGQVALAAVLVALVAVAFATFFTGGPTGGAGVVLLPAVVLASALGCLAGARLRAGWLVGLVGLIGALLFSVLALFAARFGDGLSALSSEFGSAARDGWARMLTVGLPAHPDADLLLIPVLALWLAAFAAAVLTVRTDSVLAPVLPAIVGYVVALLLVAARGRSLLVLTGLIALLALVLAVVRASRLAAEGQLSAVAVSPEAAPATQPDAGRADAGGTSDTRGGGAGGPARPRMGAGRLALGLPVAAVTALLGTIGAAFLPIADGTDRFDPRDHRHPPVEISTSLNPLVQVKAAHKATAARNLFTVQLSAVGGKVATDRLRTVTLADFDGASWREDGTFVRSGSTLPDGDGLAPAVGNETRMEVTVDTASGPFLPSLGRPVRISGASLDYAFQPDAGVLAVAAPARTGDHYVLTARVPGPTDQQVRGAVPASGPAAARYLELPPGMPAELQDLASQVMGGKSSPYEKLTALEDFLRDQANYPVDLNARPGHSYGALKRFLTGSKADNRGYVEQFAAAFALLARAEEFPSRVAVGYLLDSRSSSAPGRFTVTSKQAFAWPEVALDGIGWVAFDPTDISKLGATPPAPSDDRTPGGEGAAPQAQTVPPIVKPELDRAAQTGGGGAGGARNTLLLALLAVVAAAVAVPVGIVGEKARRRRRRRAGTAAAQIGGAWREVRDRLSERGVGRSRALTADEVVARTRALRGDAAGERVGSLAPVVSSALFAAAEPGEAEARHAWELAAAVRQELHRSDSLRRRVVAAVDPRPLLPGR</sequence>
<dbReference type="PANTHER" id="PTHR42736">
    <property type="entry name" value="PROTEIN-GLUTAMINE GAMMA-GLUTAMYLTRANSFERASE"/>
    <property type="match status" value="1"/>
</dbReference>
<evidence type="ECO:0000256" key="1">
    <source>
        <dbReference type="SAM" id="MobiDB-lite"/>
    </source>
</evidence>
<gene>
    <name evidence="4" type="ORF">BBK14_21555</name>
</gene>
<protein>
    <submittedName>
        <fullName evidence="4">Transglutaminase</fullName>
    </submittedName>
</protein>
<feature type="compositionally biased region" description="Pro residues" evidence="1">
    <location>
        <begin position="1"/>
        <end position="20"/>
    </location>
</feature>
<reference evidence="5" key="1">
    <citation type="submission" date="2016-07" db="EMBL/GenBank/DDBJ databases">
        <title>Frankia sp. NRRL B-16219 Genome sequencing.</title>
        <authorList>
            <person name="Ghodhbane-Gtari F."/>
            <person name="Swanson E."/>
            <person name="Gueddou A."/>
            <person name="Louati M."/>
            <person name="Nouioui I."/>
            <person name="Hezbri K."/>
            <person name="Abebe-Akele F."/>
            <person name="Simpson S."/>
            <person name="Morris K."/>
            <person name="Thomas K."/>
            <person name="Gtari M."/>
            <person name="Tisa L.S."/>
        </authorList>
    </citation>
    <scope>NUCLEOTIDE SEQUENCE [LARGE SCALE GENOMIC DNA]</scope>
    <source>
        <strain evidence="5">NRRL B-16219</strain>
    </source>
</reference>
<keyword evidence="5" id="KW-1185">Reference proteome</keyword>
<dbReference type="SMART" id="SM00460">
    <property type="entry name" value="TGc"/>
    <property type="match status" value="1"/>
</dbReference>
<dbReference type="OrthoDB" id="9804023at2"/>
<feature type="transmembrane region" description="Helical" evidence="2">
    <location>
        <begin position="79"/>
        <end position="101"/>
    </location>
</feature>
<name>A0A1S1PWR3_9ACTN</name>
<feature type="region of interest" description="Disordered" evidence="1">
    <location>
        <begin position="250"/>
        <end position="281"/>
    </location>
</feature>
<dbReference type="InterPro" id="IPR002931">
    <property type="entry name" value="Transglutaminase-like"/>
</dbReference>
<keyword evidence="2" id="KW-0812">Transmembrane</keyword>
<feature type="region of interest" description="Disordered" evidence="1">
    <location>
        <begin position="629"/>
        <end position="654"/>
    </location>
</feature>
<evidence type="ECO:0000259" key="3">
    <source>
        <dbReference type="SMART" id="SM00460"/>
    </source>
</evidence>
<evidence type="ECO:0000313" key="4">
    <source>
        <dbReference type="EMBL" id="OHV25756.1"/>
    </source>
</evidence>